<dbReference type="FunFam" id="3.30.70.270:FF:000001">
    <property type="entry name" value="Diguanylate cyclase domain protein"/>
    <property type="match status" value="1"/>
</dbReference>
<evidence type="ECO:0000256" key="4">
    <source>
        <dbReference type="ARBA" id="ARBA00034247"/>
    </source>
</evidence>
<feature type="transmembrane region" description="Helical" evidence="5">
    <location>
        <begin position="44"/>
        <end position="64"/>
    </location>
</feature>
<dbReference type="Gene3D" id="3.30.70.270">
    <property type="match status" value="1"/>
</dbReference>
<proteinExistence type="predicted"/>
<dbReference type="GO" id="GO:0043709">
    <property type="term" value="P:cell adhesion involved in single-species biofilm formation"/>
    <property type="evidence" value="ECO:0007669"/>
    <property type="project" value="TreeGrafter"/>
</dbReference>
<comment type="catalytic activity">
    <reaction evidence="4">
        <text>2 GTP = 3',3'-c-di-GMP + 2 diphosphate</text>
        <dbReference type="Rhea" id="RHEA:24898"/>
        <dbReference type="ChEBI" id="CHEBI:33019"/>
        <dbReference type="ChEBI" id="CHEBI:37565"/>
        <dbReference type="ChEBI" id="CHEBI:58805"/>
        <dbReference type="EC" id="2.7.7.65"/>
    </reaction>
</comment>
<dbReference type="PANTHER" id="PTHR45138:SF9">
    <property type="entry name" value="DIGUANYLATE CYCLASE DGCM-RELATED"/>
    <property type="match status" value="1"/>
</dbReference>
<dbReference type="SUPFAM" id="SSF55073">
    <property type="entry name" value="Nucleotide cyclase"/>
    <property type="match status" value="1"/>
</dbReference>
<dbReference type="STRING" id="1161919.EPIR_3088"/>
<dbReference type="Proteomes" id="UP000018217">
    <property type="component" value="Unassembled WGS sequence"/>
</dbReference>
<dbReference type="InterPro" id="IPR043128">
    <property type="entry name" value="Rev_trsase/Diguanyl_cyclase"/>
</dbReference>
<dbReference type="Pfam" id="PF00990">
    <property type="entry name" value="GGDEF"/>
    <property type="match status" value="1"/>
</dbReference>
<protein>
    <recommendedName>
        <fullName evidence="3">diguanylate cyclase</fullName>
        <ecNumber evidence="3">2.7.7.65</ecNumber>
    </recommendedName>
</protein>
<dbReference type="InterPro" id="IPR050469">
    <property type="entry name" value="Diguanylate_Cyclase"/>
</dbReference>
<feature type="transmembrane region" description="Helical" evidence="5">
    <location>
        <begin position="70"/>
        <end position="90"/>
    </location>
</feature>
<dbReference type="GO" id="GO:1902201">
    <property type="term" value="P:negative regulation of bacterial-type flagellum-dependent cell motility"/>
    <property type="evidence" value="ECO:0007669"/>
    <property type="project" value="TreeGrafter"/>
</dbReference>
<evidence type="ECO:0000256" key="1">
    <source>
        <dbReference type="ARBA" id="ARBA00001946"/>
    </source>
</evidence>
<keyword evidence="5" id="KW-0472">Membrane</keyword>
<dbReference type="NCBIfam" id="TIGR00254">
    <property type="entry name" value="GGDEF"/>
    <property type="match status" value="1"/>
</dbReference>
<dbReference type="SMART" id="SM00267">
    <property type="entry name" value="GGDEF"/>
    <property type="match status" value="1"/>
</dbReference>
<gene>
    <name evidence="7" type="primary">hmsT</name>
    <name evidence="7" type="ORF">EPIR_3088</name>
</gene>
<name>V5ZBZ6_9GAMM</name>
<feature type="transmembrane region" description="Helical" evidence="5">
    <location>
        <begin position="16"/>
        <end position="37"/>
    </location>
</feature>
<evidence type="ECO:0000256" key="3">
    <source>
        <dbReference type="ARBA" id="ARBA00012528"/>
    </source>
</evidence>
<dbReference type="PANTHER" id="PTHR45138">
    <property type="entry name" value="REGULATORY COMPONENTS OF SENSORY TRANSDUCTION SYSTEM"/>
    <property type="match status" value="1"/>
</dbReference>
<evidence type="ECO:0000313" key="8">
    <source>
        <dbReference type="Proteomes" id="UP000018217"/>
    </source>
</evidence>
<evidence type="ECO:0000256" key="2">
    <source>
        <dbReference type="ARBA" id="ARBA00004665"/>
    </source>
</evidence>
<dbReference type="OrthoDB" id="9812260at2"/>
<dbReference type="RefSeq" id="WP_023656213.1">
    <property type="nucleotide sequence ID" value="NZ_CAHS01000021.1"/>
</dbReference>
<comment type="cofactor">
    <cofactor evidence="1">
        <name>Mg(2+)</name>
        <dbReference type="ChEBI" id="CHEBI:18420"/>
    </cofactor>
</comment>
<reference evidence="7 8" key="1">
    <citation type="journal article" date="2013" name="Syst. Appl. Microbiol.">
        <title>Phylogenetic position and virulence apparatus of the pear flower necrosis pathogen Erwinia piriflorinigrans CFBP 5888T as assessed by comparative genomics.</title>
        <authorList>
            <person name="Smits T.H."/>
            <person name="Rezzonico F."/>
            <person name="Lopez M.M."/>
            <person name="Blom J."/>
            <person name="Goesmann A."/>
            <person name="Frey J.E."/>
            <person name="Duffy B."/>
        </authorList>
    </citation>
    <scope>NUCLEOTIDE SEQUENCE [LARGE SCALE GENOMIC DNA]</scope>
    <source>
        <strain evidence="8">CFBP5888</strain>
    </source>
</reference>
<evidence type="ECO:0000259" key="6">
    <source>
        <dbReference type="PROSITE" id="PS50887"/>
    </source>
</evidence>
<feature type="transmembrane region" description="Helical" evidence="5">
    <location>
        <begin position="102"/>
        <end position="126"/>
    </location>
</feature>
<dbReference type="PROSITE" id="PS50887">
    <property type="entry name" value="GGDEF"/>
    <property type="match status" value="1"/>
</dbReference>
<dbReference type="InterPro" id="IPR029787">
    <property type="entry name" value="Nucleotide_cyclase"/>
</dbReference>
<dbReference type="GO" id="GO:0005886">
    <property type="term" value="C:plasma membrane"/>
    <property type="evidence" value="ECO:0007669"/>
    <property type="project" value="TreeGrafter"/>
</dbReference>
<evidence type="ECO:0000256" key="5">
    <source>
        <dbReference type="SAM" id="Phobius"/>
    </source>
</evidence>
<dbReference type="EC" id="2.7.7.65" evidence="3"/>
<evidence type="ECO:0000313" key="7">
    <source>
        <dbReference type="EMBL" id="CCG88451.1"/>
    </source>
</evidence>
<dbReference type="EMBL" id="CAHS01000021">
    <property type="protein sequence ID" value="CCG88451.1"/>
    <property type="molecule type" value="Genomic_DNA"/>
</dbReference>
<comment type="pathway">
    <text evidence="2">Purine metabolism; 3',5'-cyclic di-GMP biosynthesis.</text>
</comment>
<sequence>MNVQSYEELLDSKHRLSLMLFLFLNTATATFCLLRVIRHDTLTVTTPTIAIIIISVVTLTWMFFKPVATSPLLNIATALSGFLWAWHITIRYQQADYLESGYLLVALVSVFFISAIALGDYLLPFLLHTAPTSVAVLTLDKGQSTLIILFIIVLPLIGFTLHHLMMRQRDNFTRRLVRKLYEEKETYSDLSMLDPLTGLYNRRGLKNRLEDIIGNHTGHHYVLLLDIDNFKSYNDNYGHALGDKALMRVSRAIRDAVRSRDIVTRYGGEEFLVLLTNVNEAIAVKQAERIRQFVMSLEIPHTFNEKVAAHVTISLGVAPLIADDFDKALAHADRALYLAKSQGRNTVFSLHDAVKKPLSKPVDTL</sequence>
<dbReference type="CDD" id="cd01949">
    <property type="entry name" value="GGDEF"/>
    <property type="match status" value="1"/>
</dbReference>
<dbReference type="GO" id="GO:0052621">
    <property type="term" value="F:diguanylate cyclase activity"/>
    <property type="evidence" value="ECO:0007669"/>
    <property type="project" value="UniProtKB-EC"/>
</dbReference>
<accession>V5ZBZ6</accession>
<feature type="transmembrane region" description="Helical" evidence="5">
    <location>
        <begin position="146"/>
        <end position="165"/>
    </location>
</feature>
<keyword evidence="8" id="KW-1185">Reference proteome</keyword>
<feature type="domain" description="GGDEF" evidence="6">
    <location>
        <begin position="218"/>
        <end position="352"/>
    </location>
</feature>
<dbReference type="AlphaFoldDB" id="V5ZBZ6"/>
<organism evidence="7 8">
    <name type="scientific">Erwinia piriflorinigrans CFBP 5888</name>
    <dbReference type="NCBI Taxonomy" id="1161919"/>
    <lineage>
        <taxon>Bacteria</taxon>
        <taxon>Pseudomonadati</taxon>
        <taxon>Pseudomonadota</taxon>
        <taxon>Gammaproteobacteria</taxon>
        <taxon>Enterobacterales</taxon>
        <taxon>Erwiniaceae</taxon>
        <taxon>Erwinia</taxon>
    </lineage>
</organism>
<dbReference type="InterPro" id="IPR000160">
    <property type="entry name" value="GGDEF_dom"/>
</dbReference>
<keyword evidence="5" id="KW-1133">Transmembrane helix</keyword>
<keyword evidence="5" id="KW-0812">Transmembrane</keyword>
<comment type="caution">
    <text evidence="7">The sequence shown here is derived from an EMBL/GenBank/DDBJ whole genome shotgun (WGS) entry which is preliminary data.</text>
</comment>